<feature type="transmembrane region" description="Helical" evidence="1">
    <location>
        <begin position="63"/>
        <end position="85"/>
    </location>
</feature>
<dbReference type="PANTHER" id="PTHR40078">
    <property type="entry name" value="INTEGRAL MEMBRANE PROTEIN-RELATED"/>
    <property type="match status" value="1"/>
</dbReference>
<dbReference type="PANTHER" id="PTHR40078:SF1">
    <property type="entry name" value="INTEGRAL MEMBRANE PROTEIN"/>
    <property type="match status" value="1"/>
</dbReference>
<feature type="transmembrane region" description="Helical" evidence="1">
    <location>
        <begin position="117"/>
        <end position="139"/>
    </location>
</feature>
<evidence type="ECO:0000313" key="3">
    <source>
        <dbReference type="Proteomes" id="UP000254651"/>
    </source>
</evidence>
<keyword evidence="1" id="KW-1133">Transmembrane helix</keyword>
<feature type="transmembrane region" description="Helical" evidence="1">
    <location>
        <begin position="23"/>
        <end position="43"/>
    </location>
</feature>
<feature type="transmembrane region" description="Helical" evidence="1">
    <location>
        <begin position="92"/>
        <end position="111"/>
    </location>
</feature>
<sequence>MSRLLPVTPWKARSQWSFEAKPLLMLVFGLTLFGAAEAMLVLADLGATPWVVFAQGLAVQTGWNIGTTTFLISLAVLLLWIPLGLRPGLGTLMNMTVIALVLGLVVRFVPAPDADDYVMRAALCVGGIVVMGVAAALYLTTYLGAGPRDGLMVGLCQKTGWRVGVVRTLMESSVCLIGWLLGGTLGIGTLLFAFGIGWVLQGALNLLARRYARYHVSE</sequence>
<protein>
    <submittedName>
        <fullName evidence="2">Uncharacterized BCR, YitT family COG1284</fullName>
    </submittedName>
</protein>
<keyword evidence="1" id="KW-0472">Membrane</keyword>
<dbReference type="AlphaFoldDB" id="A0A378UK27"/>
<dbReference type="Pfam" id="PF19700">
    <property type="entry name" value="DUF6198"/>
    <property type="match status" value="1"/>
</dbReference>
<evidence type="ECO:0000256" key="1">
    <source>
        <dbReference type="SAM" id="Phobius"/>
    </source>
</evidence>
<gene>
    <name evidence="2" type="ORF">NCTC10295_01864</name>
</gene>
<keyword evidence="3" id="KW-1185">Reference proteome</keyword>
<name>A0A378UK27_BERDE</name>
<dbReference type="EMBL" id="UGQS01000002">
    <property type="protein sequence ID" value="STZ77063.1"/>
    <property type="molecule type" value="Genomic_DNA"/>
</dbReference>
<feature type="transmembrane region" description="Helical" evidence="1">
    <location>
        <begin position="187"/>
        <end position="208"/>
    </location>
</feature>
<dbReference type="Proteomes" id="UP000254651">
    <property type="component" value="Unassembled WGS sequence"/>
</dbReference>
<dbReference type="RefSeq" id="WP_066080125.1">
    <property type="nucleotide sequence ID" value="NZ_CP181246.1"/>
</dbReference>
<organism evidence="2 3">
    <name type="scientific">Bergeriella denitrificans</name>
    <name type="common">Neisseria denitrificans</name>
    <dbReference type="NCBI Taxonomy" id="494"/>
    <lineage>
        <taxon>Bacteria</taxon>
        <taxon>Pseudomonadati</taxon>
        <taxon>Pseudomonadota</taxon>
        <taxon>Betaproteobacteria</taxon>
        <taxon>Neisseriales</taxon>
        <taxon>Neisseriaceae</taxon>
        <taxon>Bergeriella</taxon>
    </lineage>
</organism>
<proteinExistence type="predicted"/>
<dbReference type="InterPro" id="IPR038750">
    <property type="entry name" value="YczE/YyaS-like"/>
</dbReference>
<keyword evidence="1" id="KW-0812">Transmembrane</keyword>
<evidence type="ECO:0000313" key="2">
    <source>
        <dbReference type="EMBL" id="STZ77063.1"/>
    </source>
</evidence>
<accession>A0A378UK27</accession>
<reference evidence="2 3" key="1">
    <citation type="submission" date="2018-06" db="EMBL/GenBank/DDBJ databases">
        <authorList>
            <consortium name="Pathogen Informatics"/>
            <person name="Doyle S."/>
        </authorList>
    </citation>
    <scope>NUCLEOTIDE SEQUENCE [LARGE SCALE GENOMIC DNA]</scope>
    <source>
        <strain evidence="2 3">NCTC10295</strain>
    </source>
</reference>